<sequence length="114" mass="12576">MAQGEGGLRHSVRISASGHVQEKDVKSLETWLNGEPELKGRVQVKRGAGRTEAGVPMGPQMDIVLHVVDWGGAATVAEIVRRVSESIREWRTSRRALGDPHPPDFRAEQDDEQD</sequence>
<proteinExistence type="predicted"/>
<protein>
    <submittedName>
        <fullName evidence="2">Uncharacterized protein</fullName>
    </submittedName>
</protein>
<name>A0A918TK68_STRCJ</name>
<dbReference type="EMBL" id="BMVB01000005">
    <property type="protein sequence ID" value="GHC45622.1"/>
    <property type="molecule type" value="Genomic_DNA"/>
</dbReference>
<dbReference type="InterPro" id="IPR045428">
    <property type="entry name" value="EACC1"/>
</dbReference>
<reference evidence="2" key="1">
    <citation type="journal article" date="2014" name="Int. J. Syst. Evol. Microbiol.">
        <title>Complete genome sequence of Corynebacterium casei LMG S-19264T (=DSM 44701T), isolated from a smear-ripened cheese.</title>
        <authorList>
            <consortium name="US DOE Joint Genome Institute (JGI-PGF)"/>
            <person name="Walter F."/>
            <person name="Albersmeier A."/>
            <person name="Kalinowski J."/>
            <person name="Ruckert C."/>
        </authorList>
    </citation>
    <scope>NUCLEOTIDE SEQUENCE</scope>
    <source>
        <strain evidence="2">JCM 4633</strain>
    </source>
</reference>
<feature type="compositionally biased region" description="Basic and acidic residues" evidence="1">
    <location>
        <begin position="91"/>
        <end position="108"/>
    </location>
</feature>
<evidence type="ECO:0000313" key="2">
    <source>
        <dbReference type="EMBL" id="GHC45622.1"/>
    </source>
</evidence>
<feature type="region of interest" description="Disordered" evidence="1">
    <location>
        <begin position="91"/>
        <end position="114"/>
    </location>
</feature>
<dbReference type="AlphaFoldDB" id="A0A918TK68"/>
<evidence type="ECO:0000313" key="3">
    <source>
        <dbReference type="Proteomes" id="UP000646244"/>
    </source>
</evidence>
<gene>
    <name evidence="2" type="ORF">GCM10010507_21190</name>
</gene>
<accession>A0A918TK68</accession>
<dbReference type="Proteomes" id="UP000646244">
    <property type="component" value="Unassembled WGS sequence"/>
</dbReference>
<dbReference type="RefSeq" id="WP_190109420.1">
    <property type="nucleotide sequence ID" value="NZ_BMVB01000005.1"/>
</dbReference>
<reference evidence="2" key="2">
    <citation type="submission" date="2020-09" db="EMBL/GenBank/DDBJ databases">
        <authorList>
            <person name="Sun Q."/>
            <person name="Ohkuma M."/>
        </authorList>
    </citation>
    <scope>NUCLEOTIDE SEQUENCE</scope>
    <source>
        <strain evidence="2">JCM 4633</strain>
    </source>
</reference>
<dbReference type="Pfam" id="PF19953">
    <property type="entry name" value="EACC1"/>
    <property type="match status" value="1"/>
</dbReference>
<comment type="caution">
    <text evidence="2">The sequence shown here is derived from an EMBL/GenBank/DDBJ whole genome shotgun (WGS) entry which is preliminary data.</text>
</comment>
<feature type="region of interest" description="Disordered" evidence="1">
    <location>
        <begin position="1"/>
        <end position="24"/>
    </location>
</feature>
<organism evidence="2 3">
    <name type="scientific">Streptomyces cinnamoneus</name>
    <name type="common">Streptoverticillium cinnamoneum</name>
    <dbReference type="NCBI Taxonomy" id="53446"/>
    <lineage>
        <taxon>Bacteria</taxon>
        <taxon>Bacillati</taxon>
        <taxon>Actinomycetota</taxon>
        <taxon>Actinomycetes</taxon>
        <taxon>Kitasatosporales</taxon>
        <taxon>Streptomycetaceae</taxon>
        <taxon>Streptomyces</taxon>
        <taxon>Streptomyces cinnamoneus group</taxon>
    </lineage>
</organism>
<evidence type="ECO:0000256" key="1">
    <source>
        <dbReference type="SAM" id="MobiDB-lite"/>
    </source>
</evidence>